<name>A0ABQ9YG73_9EUKA</name>
<organism evidence="1 2">
    <name type="scientific">Blattamonas nauphoetae</name>
    <dbReference type="NCBI Taxonomy" id="2049346"/>
    <lineage>
        <taxon>Eukaryota</taxon>
        <taxon>Metamonada</taxon>
        <taxon>Preaxostyla</taxon>
        <taxon>Oxymonadida</taxon>
        <taxon>Blattamonas</taxon>
    </lineage>
</organism>
<dbReference type="Proteomes" id="UP001281761">
    <property type="component" value="Unassembled WGS sequence"/>
</dbReference>
<sequence>MPDFPRDPPLPDEAVGCWLSQQRVSPHNEIHRIPPPHSRSRNNSTLPVALLALLPPPPLVEDSPEAEAIHNWPQRPSLLDVPQPIRRDHLDSPVHPPLLVAARYRCCFRIQVWSQETLRYGRCEHNPVDL</sequence>
<protein>
    <submittedName>
        <fullName evidence="1">Uncharacterized protein</fullName>
    </submittedName>
</protein>
<dbReference type="EMBL" id="JARBJD010000009">
    <property type="protein sequence ID" value="KAK2962761.1"/>
    <property type="molecule type" value="Genomic_DNA"/>
</dbReference>
<comment type="caution">
    <text evidence="1">The sequence shown here is derived from an EMBL/GenBank/DDBJ whole genome shotgun (WGS) entry which is preliminary data.</text>
</comment>
<gene>
    <name evidence="1" type="ORF">BLNAU_2194</name>
</gene>
<evidence type="ECO:0000313" key="2">
    <source>
        <dbReference type="Proteomes" id="UP001281761"/>
    </source>
</evidence>
<keyword evidence="2" id="KW-1185">Reference proteome</keyword>
<reference evidence="1 2" key="1">
    <citation type="journal article" date="2022" name="bioRxiv">
        <title>Genomics of Preaxostyla Flagellates Illuminates Evolutionary Transitions and the Path Towards Mitochondrial Loss.</title>
        <authorList>
            <person name="Novak L.V.F."/>
            <person name="Treitli S.C."/>
            <person name="Pyrih J."/>
            <person name="Halakuc P."/>
            <person name="Pipaliya S.V."/>
            <person name="Vacek V."/>
            <person name="Brzon O."/>
            <person name="Soukal P."/>
            <person name="Eme L."/>
            <person name="Dacks J.B."/>
            <person name="Karnkowska A."/>
            <person name="Elias M."/>
            <person name="Hampl V."/>
        </authorList>
    </citation>
    <scope>NUCLEOTIDE SEQUENCE [LARGE SCALE GENOMIC DNA]</scope>
    <source>
        <strain evidence="1">NAU3</strain>
        <tissue evidence="1">Gut</tissue>
    </source>
</reference>
<evidence type="ECO:0000313" key="1">
    <source>
        <dbReference type="EMBL" id="KAK2962761.1"/>
    </source>
</evidence>
<proteinExistence type="predicted"/>
<accession>A0ABQ9YG73</accession>